<evidence type="ECO:0000259" key="1">
    <source>
        <dbReference type="PROSITE" id="PS50017"/>
    </source>
</evidence>
<protein>
    <recommendedName>
        <fullName evidence="1">Death domain-containing protein</fullName>
    </recommendedName>
</protein>
<keyword evidence="3" id="KW-1185">Reference proteome</keyword>
<dbReference type="RefSeq" id="WP_301243986.1">
    <property type="nucleotide sequence ID" value="NZ_JAROCC010000008.1"/>
</dbReference>
<dbReference type="Proteomes" id="UP001175097">
    <property type="component" value="Unassembled WGS sequence"/>
</dbReference>
<reference evidence="2" key="1">
    <citation type="submission" date="2023-03" db="EMBL/GenBank/DDBJ databases">
        <title>MT1 and MT2 Draft Genomes of Novel Species.</title>
        <authorList>
            <person name="Venkateswaran K."/>
        </authorList>
    </citation>
    <scope>NUCLEOTIDE SEQUENCE</scope>
    <source>
        <strain evidence="2">F6_3S_P_2</strain>
    </source>
</reference>
<evidence type="ECO:0000313" key="2">
    <source>
        <dbReference type="EMBL" id="MDN4608122.1"/>
    </source>
</evidence>
<dbReference type="EMBL" id="JAROCC010000008">
    <property type="protein sequence ID" value="MDN4608122.1"/>
    <property type="molecule type" value="Genomic_DNA"/>
</dbReference>
<dbReference type="Gene3D" id="3.30.70.270">
    <property type="match status" value="1"/>
</dbReference>
<dbReference type="PROSITE" id="PS50017">
    <property type="entry name" value="DEATH_DOMAIN"/>
    <property type="match status" value="1"/>
</dbReference>
<sequence length="432" mass="50365">MKIRLGVIGPSDSIEIVKKAVEEFDEITLLPFPYEEMEETREIILENRRFVDQWFFSGQAPYYYAVTNNLIREEEGSFAPLNSNSIYKTLLEAQLQEGKIFNRISLDTVQETEVEIKKSIKSMELYTFPYSGYLPIQEIIDFHLDLFREGKVDVAVTCVNTVYHTLKELGIPCYRVAPDIIAVRLIIQYLKQRGVSQWYRKAQIAILGVEIIQLDWANYSYKTKYQELELKKLLLNYSERINGSFIEIGDGRYFIYTTRGEVELQLNEDSLFKLIERSDLQSKLQIRIGLGYGATSLEAEQHARLATQYAREKKEPIIVIMDELKQITEYGVDERPLSYNNRLSTVKWNELLRNANISPATVNRIQSMALYYKKTEITSKELSVWMNSTERNARRILMELESVNLAKITGEEQSGQRGRPRKVYELQFIDEK</sequence>
<gene>
    <name evidence="2" type="ORF">P5G49_11650</name>
</gene>
<proteinExistence type="predicted"/>
<feature type="domain" description="Death" evidence="1">
    <location>
        <begin position="347"/>
        <end position="416"/>
    </location>
</feature>
<dbReference type="InterPro" id="IPR043128">
    <property type="entry name" value="Rev_trsase/Diguanyl_cyclase"/>
</dbReference>
<accession>A0ABT8JTA1</accession>
<organism evidence="2 3">
    <name type="scientific">Sporosarcina highlanderae</name>
    <dbReference type="NCBI Taxonomy" id="3035916"/>
    <lineage>
        <taxon>Bacteria</taxon>
        <taxon>Bacillati</taxon>
        <taxon>Bacillota</taxon>
        <taxon>Bacilli</taxon>
        <taxon>Bacillales</taxon>
        <taxon>Caryophanaceae</taxon>
        <taxon>Sporosarcina</taxon>
    </lineage>
</organism>
<evidence type="ECO:0000313" key="3">
    <source>
        <dbReference type="Proteomes" id="UP001175097"/>
    </source>
</evidence>
<comment type="caution">
    <text evidence="2">The sequence shown here is derived from an EMBL/GenBank/DDBJ whole genome shotgun (WGS) entry which is preliminary data.</text>
</comment>
<name>A0ABT8JTA1_9BACL</name>
<dbReference type="InterPro" id="IPR000488">
    <property type="entry name" value="Death_dom"/>
</dbReference>